<dbReference type="Proteomes" id="UP000815325">
    <property type="component" value="Unassembled WGS sequence"/>
</dbReference>
<proteinExistence type="predicted"/>
<comment type="caution">
    <text evidence="2">The sequence shown here is derived from an EMBL/GenBank/DDBJ whole genome shotgun (WGS) entry which is preliminary data.</text>
</comment>
<evidence type="ECO:0000256" key="1">
    <source>
        <dbReference type="SAM" id="MobiDB-lite"/>
    </source>
</evidence>
<accession>A0ABQ7G161</accession>
<evidence type="ECO:0000313" key="3">
    <source>
        <dbReference type="Proteomes" id="UP000815325"/>
    </source>
</evidence>
<dbReference type="EMBL" id="MU070324">
    <property type="protein sequence ID" value="KAF5828311.1"/>
    <property type="molecule type" value="Genomic_DNA"/>
</dbReference>
<feature type="non-terminal residue" evidence="2">
    <location>
        <position position="1"/>
    </location>
</feature>
<evidence type="ECO:0000313" key="2">
    <source>
        <dbReference type="EMBL" id="KAF5828311.1"/>
    </source>
</evidence>
<feature type="region of interest" description="Disordered" evidence="1">
    <location>
        <begin position="1"/>
        <end position="32"/>
    </location>
</feature>
<gene>
    <name evidence="2" type="ORF">DUNSADRAFT_17795</name>
</gene>
<feature type="compositionally biased region" description="Basic and acidic residues" evidence="1">
    <location>
        <begin position="1"/>
        <end position="29"/>
    </location>
</feature>
<keyword evidence="3" id="KW-1185">Reference proteome</keyword>
<name>A0ABQ7G161_DUNSA</name>
<reference evidence="2" key="1">
    <citation type="submission" date="2017-08" db="EMBL/GenBank/DDBJ databases">
        <authorList>
            <person name="Polle J.E."/>
            <person name="Barry K."/>
            <person name="Cushman J."/>
            <person name="Schmutz J."/>
            <person name="Tran D."/>
            <person name="Hathwaick L.T."/>
            <person name="Yim W.C."/>
            <person name="Jenkins J."/>
            <person name="Mckie-Krisberg Z.M."/>
            <person name="Prochnik S."/>
            <person name="Lindquist E."/>
            <person name="Dockter R.B."/>
            <person name="Adam C."/>
            <person name="Molina H."/>
            <person name="Bunkerborg J."/>
            <person name="Jin E."/>
            <person name="Buchheim M."/>
            <person name="Magnuson J."/>
        </authorList>
    </citation>
    <scope>NUCLEOTIDE SEQUENCE</scope>
    <source>
        <strain evidence="2">CCAP 19/18</strain>
    </source>
</reference>
<protein>
    <submittedName>
        <fullName evidence="2">Uncharacterized protein</fullName>
    </submittedName>
</protein>
<organism evidence="2 3">
    <name type="scientific">Dunaliella salina</name>
    <name type="common">Green alga</name>
    <name type="synonym">Protococcus salinus</name>
    <dbReference type="NCBI Taxonomy" id="3046"/>
    <lineage>
        <taxon>Eukaryota</taxon>
        <taxon>Viridiplantae</taxon>
        <taxon>Chlorophyta</taxon>
        <taxon>core chlorophytes</taxon>
        <taxon>Chlorophyceae</taxon>
        <taxon>CS clade</taxon>
        <taxon>Chlamydomonadales</taxon>
        <taxon>Dunaliellaceae</taxon>
        <taxon>Dunaliella</taxon>
    </lineage>
</organism>
<sequence length="147" mass="17196">IELEHKRANARARAEEARAKARERVEQDMQQRQNLAVRSYQQRLRTVDPIWNQKYDTKPLGAVPDFNMLHMQWEQRMATLRALNRRRATVPYEFHVNGGDAEQRRAREQKDAGIEGAKVFEVHRSLHCASRAPTHVEEIDTGWSLPD</sequence>